<dbReference type="EMBL" id="RBLG01000003">
    <property type="protein sequence ID" value="RKS50754.1"/>
    <property type="molecule type" value="Genomic_DNA"/>
</dbReference>
<dbReference type="InterPro" id="IPR012505">
    <property type="entry name" value="YbbR"/>
</dbReference>
<proteinExistence type="predicted"/>
<name>A0A495PJ40_9FLAO</name>
<keyword evidence="3" id="KW-1185">Reference proteome</keyword>
<sequence length="318" mass="36289">MKTKLKERKPWIKRGPLKTFSFFLGFSAVIWVVVQFSKEYSEVLEMPIIYTNLPKDKILVGDTPKTMDLRIRDRGFYIAWNRMFPQKINIDISDASEEGKSLVYDLEKQKSAILSQLNLDYEKVVFLQKNIKISFEQRAVKKVAVLSSIDLSFAVGYSALEEIKLQPDSIMISGSASILDTLTSIRTRPLKINNISNDVKGNVKLETANLKGVSLFQEEVNYSVRTEKFTEGKVEIPIKLLNVPEGTNVVIFPKDVVIYYQVSLNDFEKIDSSSFVVAVDFKNAKDSDGFLIAQILEEPTQVNNIRLNEKKIQFVIKR</sequence>
<accession>A0A495PJ40</accession>
<evidence type="ECO:0000313" key="3">
    <source>
        <dbReference type="Proteomes" id="UP000276282"/>
    </source>
</evidence>
<dbReference type="RefSeq" id="WP_121346342.1">
    <property type="nucleotide sequence ID" value="NZ_RBLG01000003.1"/>
</dbReference>
<keyword evidence="1" id="KW-1133">Transmembrane helix</keyword>
<protein>
    <submittedName>
        <fullName evidence="2">YbbR-like protein</fullName>
    </submittedName>
</protein>
<dbReference type="AlphaFoldDB" id="A0A495PJ40"/>
<keyword evidence="1" id="KW-0812">Transmembrane</keyword>
<reference evidence="2 3" key="1">
    <citation type="submission" date="2018-10" db="EMBL/GenBank/DDBJ databases">
        <title>Genomic Encyclopedia of Archaeal and Bacterial Type Strains, Phase II (KMG-II): from individual species to whole genera.</title>
        <authorList>
            <person name="Goeker M."/>
        </authorList>
    </citation>
    <scope>NUCLEOTIDE SEQUENCE [LARGE SCALE GENOMIC DNA]</scope>
    <source>
        <strain evidence="2 3">DSM 19839</strain>
    </source>
</reference>
<dbReference type="OrthoDB" id="1150187at2"/>
<dbReference type="Pfam" id="PF07949">
    <property type="entry name" value="YbbR"/>
    <property type="match status" value="1"/>
</dbReference>
<keyword evidence="1" id="KW-0472">Membrane</keyword>
<gene>
    <name evidence="2" type="ORF">BC962_2528</name>
</gene>
<evidence type="ECO:0000313" key="2">
    <source>
        <dbReference type="EMBL" id="RKS50754.1"/>
    </source>
</evidence>
<feature type="transmembrane region" description="Helical" evidence="1">
    <location>
        <begin position="20"/>
        <end position="37"/>
    </location>
</feature>
<dbReference type="Gene3D" id="2.170.120.40">
    <property type="entry name" value="YbbR-like domain"/>
    <property type="match status" value="1"/>
</dbReference>
<evidence type="ECO:0000256" key="1">
    <source>
        <dbReference type="SAM" id="Phobius"/>
    </source>
</evidence>
<dbReference type="Proteomes" id="UP000276282">
    <property type="component" value="Unassembled WGS sequence"/>
</dbReference>
<organism evidence="2 3">
    <name type="scientific">Gillisia mitskevichiae</name>
    <dbReference type="NCBI Taxonomy" id="270921"/>
    <lineage>
        <taxon>Bacteria</taxon>
        <taxon>Pseudomonadati</taxon>
        <taxon>Bacteroidota</taxon>
        <taxon>Flavobacteriia</taxon>
        <taxon>Flavobacteriales</taxon>
        <taxon>Flavobacteriaceae</taxon>
        <taxon>Gillisia</taxon>
    </lineage>
</organism>
<comment type="caution">
    <text evidence="2">The sequence shown here is derived from an EMBL/GenBank/DDBJ whole genome shotgun (WGS) entry which is preliminary data.</text>
</comment>